<dbReference type="EMBL" id="CCKQ01000605">
    <property type="protein sequence ID" value="CDW71687.1"/>
    <property type="molecule type" value="Genomic_DNA"/>
</dbReference>
<proteinExistence type="predicted"/>
<dbReference type="InParanoid" id="A0A077ZNZ5"/>
<accession>A0A077ZNZ5</accession>
<evidence type="ECO:0000256" key="1">
    <source>
        <dbReference type="SAM" id="Coils"/>
    </source>
</evidence>
<evidence type="ECO:0000313" key="3">
    <source>
        <dbReference type="Proteomes" id="UP000039865"/>
    </source>
</evidence>
<name>A0A077ZNZ5_STYLE</name>
<protein>
    <submittedName>
        <fullName evidence="2">Uncharacterized protein</fullName>
    </submittedName>
</protein>
<sequence>MSLFTQLFSHLRTTLSSQNQCEAEQNENQVPSQIQPAQNQHQQNLDYQAIKQQQLTKKQKKQNELDQLSKEENEFLSDQKRKILQFIKKNTDDSKQVNDERHKLKQNYYKQSNDAKYKHNMAKRSNDSQRGDFVKATGQYSIRFLFLRTDDDVLYQYKRKLRAKIQWDLLIEQHWCVLAGAALFGLTRLLKKKSQFDGLYFLVPYTLVNYCFFVERLHTLYEIGYPSHPLIFQARTQVVNNMCYAYPTILKNEIEYLHSKIHEIDSEKAEEEPTKNRYEREFTAGKGAAQSRFKIIVQDGKIYLSCIDKFEDIFEISREIVSEMELTDILDPGMFENHKDITNALFDVYLDLGKDYIKTKFQPRNEMQRKALERIQNKYGVDIQEQLKSQVDKDGLKEATELIKSFGK</sequence>
<keyword evidence="1" id="KW-0175">Coiled coil</keyword>
<organism evidence="2 3">
    <name type="scientific">Stylonychia lemnae</name>
    <name type="common">Ciliate</name>
    <dbReference type="NCBI Taxonomy" id="5949"/>
    <lineage>
        <taxon>Eukaryota</taxon>
        <taxon>Sar</taxon>
        <taxon>Alveolata</taxon>
        <taxon>Ciliophora</taxon>
        <taxon>Intramacronucleata</taxon>
        <taxon>Spirotrichea</taxon>
        <taxon>Stichotrichia</taxon>
        <taxon>Sporadotrichida</taxon>
        <taxon>Oxytrichidae</taxon>
        <taxon>Stylonychinae</taxon>
        <taxon>Stylonychia</taxon>
    </lineage>
</organism>
<dbReference type="Proteomes" id="UP000039865">
    <property type="component" value="Unassembled WGS sequence"/>
</dbReference>
<keyword evidence="3" id="KW-1185">Reference proteome</keyword>
<gene>
    <name evidence="2" type="primary">Contig6611.g7069</name>
    <name evidence="2" type="ORF">STYLEM_635</name>
</gene>
<feature type="coiled-coil region" evidence="1">
    <location>
        <begin position="51"/>
        <end position="78"/>
    </location>
</feature>
<reference evidence="2 3" key="1">
    <citation type="submission" date="2014-06" db="EMBL/GenBank/DDBJ databases">
        <authorList>
            <person name="Swart Estienne"/>
        </authorList>
    </citation>
    <scope>NUCLEOTIDE SEQUENCE [LARGE SCALE GENOMIC DNA]</scope>
    <source>
        <strain evidence="2 3">130c</strain>
    </source>
</reference>
<dbReference type="AlphaFoldDB" id="A0A077ZNZ5"/>
<evidence type="ECO:0000313" key="2">
    <source>
        <dbReference type="EMBL" id="CDW71687.1"/>
    </source>
</evidence>